<protein>
    <recommendedName>
        <fullName evidence="4">Alanine racemase</fullName>
        <ecNumber evidence="4">5.1.1.1</ecNumber>
    </recommendedName>
</protein>
<evidence type="ECO:0000256" key="3">
    <source>
        <dbReference type="ARBA" id="ARBA00023235"/>
    </source>
</evidence>
<dbReference type="PANTHER" id="PTHR30511:SF0">
    <property type="entry name" value="ALANINE RACEMASE, CATABOLIC-RELATED"/>
    <property type="match status" value="1"/>
</dbReference>
<comment type="cofactor">
    <cofactor evidence="1 4 5">
        <name>pyridoxal 5'-phosphate</name>
        <dbReference type="ChEBI" id="CHEBI:597326"/>
    </cofactor>
</comment>
<dbReference type="InterPro" id="IPR009006">
    <property type="entry name" value="Ala_racemase/Decarboxylase_C"/>
</dbReference>
<comment type="function">
    <text evidence="4">Catalyzes the interconversion of L-alanine and D-alanine. May also act on other amino acids.</text>
</comment>
<dbReference type="PRINTS" id="PR00992">
    <property type="entry name" value="ALARACEMASE"/>
</dbReference>
<dbReference type="Gene3D" id="3.20.20.10">
    <property type="entry name" value="Alanine racemase"/>
    <property type="match status" value="1"/>
</dbReference>
<dbReference type="HAMAP" id="MF_01201">
    <property type="entry name" value="Ala_racemase"/>
    <property type="match status" value="1"/>
</dbReference>
<dbReference type="Pfam" id="PF00842">
    <property type="entry name" value="Ala_racemase_C"/>
    <property type="match status" value="1"/>
</dbReference>
<dbReference type="SMART" id="SM01005">
    <property type="entry name" value="Ala_racemase_C"/>
    <property type="match status" value="1"/>
</dbReference>
<organism evidence="9 10">
    <name type="scientific">Paenibacillus sacheonensis</name>
    <dbReference type="NCBI Taxonomy" id="742054"/>
    <lineage>
        <taxon>Bacteria</taxon>
        <taxon>Bacillati</taxon>
        <taxon>Bacillota</taxon>
        <taxon>Bacilli</taxon>
        <taxon>Bacillales</taxon>
        <taxon>Paenibacillaceae</taxon>
        <taxon>Paenibacillus</taxon>
    </lineage>
</organism>
<evidence type="ECO:0000256" key="5">
    <source>
        <dbReference type="PIRSR" id="PIRSR600821-50"/>
    </source>
</evidence>
<dbReference type="InterPro" id="IPR000821">
    <property type="entry name" value="Ala_racemase"/>
</dbReference>
<evidence type="ECO:0000256" key="1">
    <source>
        <dbReference type="ARBA" id="ARBA00001933"/>
    </source>
</evidence>
<dbReference type="FunFam" id="3.20.20.10:FF:000002">
    <property type="entry name" value="Alanine racemase"/>
    <property type="match status" value="1"/>
</dbReference>
<evidence type="ECO:0000256" key="7">
    <source>
        <dbReference type="SAM" id="MobiDB-lite"/>
    </source>
</evidence>
<keyword evidence="3 4" id="KW-0413">Isomerase</keyword>
<dbReference type="GO" id="GO:0008784">
    <property type="term" value="F:alanine racemase activity"/>
    <property type="evidence" value="ECO:0007669"/>
    <property type="project" value="UniProtKB-UniRule"/>
</dbReference>
<dbReference type="NCBIfam" id="TIGR00492">
    <property type="entry name" value="alr"/>
    <property type="match status" value="1"/>
</dbReference>
<feature type="region of interest" description="Disordered" evidence="7">
    <location>
        <begin position="378"/>
        <end position="405"/>
    </location>
</feature>
<sequence>MLRETWAEVSLNRIRENMLRIRKSLPYSVKLMAVVKANGYGHGDIESAAAAERAGADYLAVAYIEEALRLRGAGMKLPILVLTPIRPEHVQLALELDLTLTVTGARWFAEMRAYKPYASAGKLRVHVKMDTGLGRIGIRAKTEWDELVPWLRAKDIEVDGFYTHFATAGEADTTFLEQQAARFMEMKQWGRASRLAIRHYHCAGSAAALRFPHLAMDMVRIGAAMYGYYPEKLVHSIKLEPALSLHSRLIHVKKLARGEYLGYNNSYRADEDEWIGTVPIGYADGWTQRMQGTDVLIEGRRAPIVGKICMDQLMIKLPGPCAEGALVTFIGTQGEQRITFSELAAHIGSVAQEISTSIGVRVERTYTDTEEVYARWNNPTKPNDIKPNVNRPAVSKSIAGKQAAI</sequence>
<dbReference type="CDD" id="cd00430">
    <property type="entry name" value="PLPDE_III_AR"/>
    <property type="match status" value="1"/>
</dbReference>
<comment type="similarity">
    <text evidence="4">Belongs to the alanine racemase family.</text>
</comment>
<feature type="active site" description="Proton acceptor; specific for L-alanine" evidence="4">
    <location>
        <position position="263"/>
    </location>
</feature>
<dbReference type="SUPFAM" id="SSF50621">
    <property type="entry name" value="Alanine racemase C-terminal domain-like"/>
    <property type="match status" value="1"/>
</dbReference>
<evidence type="ECO:0000256" key="6">
    <source>
        <dbReference type="PIRSR" id="PIRSR600821-52"/>
    </source>
</evidence>
<dbReference type="AlphaFoldDB" id="A0A7X4YS19"/>
<dbReference type="Pfam" id="PF01168">
    <property type="entry name" value="Ala_racemase_N"/>
    <property type="match status" value="1"/>
</dbReference>
<dbReference type="InterPro" id="IPR020622">
    <property type="entry name" value="Ala_racemase_pyridoxalP-BS"/>
</dbReference>
<accession>A0A7X4YS19</accession>
<proteinExistence type="inferred from homology"/>
<dbReference type="UniPathway" id="UPA00042">
    <property type="reaction ID" value="UER00497"/>
</dbReference>
<evidence type="ECO:0000256" key="2">
    <source>
        <dbReference type="ARBA" id="ARBA00022898"/>
    </source>
</evidence>
<dbReference type="OrthoDB" id="9813814at2"/>
<feature type="modified residue" description="N6-(pyridoxal phosphate)lysine" evidence="4 5">
    <location>
        <position position="36"/>
    </location>
</feature>
<name>A0A7X4YS19_9BACL</name>
<dbReference type="GO" id="GO:0030170">
    <property type="term" value="F:pyridoxal phosphate binding"/>
    <property type="evidence" value="ECO:0007669"/>
    <property type="project" value="UniProtKB-UniRule"/>
</dbReference>
<dbReference type="PROSITE" id="PS00395">
    <property type="entry name" value="ALANINE_RACEMASE"/>
    <property type="match status" value="1"/>
</dbReference>
<evidence type="ECO:0000313" key="10">
    <source>
        <dbReference type="Proteomes" id="UP000558113"/>
    </source>
</evidence>
<dbReference type="InterPro" id="IPR001608">
    <property type="entry name" value="Ala_racemase_N"/>
</dbReference>
<reference evidence="9 10" key="1">
    <citation type="submission" date="2020-01" db="EMBL/GenBank/DDBJ databases">
        <title>Paenibacillus soybeanensis sp. nov. isolated from the nodules of soybean (Glycine max(L.) Merr).</title>
        <authorList>
            <person name="Wang H."/>
        </authorList>
    </citation>
    <scope>NUCLEOTIDE SEQUENCE [LARGE SCALE GENOMIC DNA]</scope>
    <source>
        <strain evidence="9 10">DSM 23054</strain>
    </source>
</reference>
<comment type="catalytic activity">
    <reaction evidence="4">
        <text>L-alanine = D-alanine</text>
        <dbReference type="Rhea" id="RHEA:20249"/>
        <dbReference type="ChEBI" id="CHEBI:57416"/>
        <dbReference type="ChEBI" id="CHEBI:57972"/>
        <dbReference type="EC" id="5.1.1.1"/>
    </reaction>
</comment>
<feature type="domain" description="Alanine racemase C-terminal" evidence="8">
    <location>
        <begin position="242"/>
        <end position="367"/>
    </location>
</feature>
<dbReference type="EMBL" id="JAAAMU010000012">
    <property type="protein sequence ID" value="NBC71473.1"/>
    <property type="molecule type" value="Genomic_DNA"/>
</dbReference>
<keyword evidence="2 4" id="KW-0663">Pyridoxal phosphate</keyword>
<dbReference type="GO" id="GO:0005829">
    <property type="term" value="C:cytosol"/>
    <property type="evidence" value="ECO:0007669"/>
    <property type="project" value="TreeGrafter"/>
</dbReference>
<evidence type="ECO:0000256" key="4">
    <source>
        <dbReference type="HAMAP-Rule" id="MF_01201"/>
    </source>
</evidence>
<dbReference type="InterPro" id="IPR011079">
    <property type="entry name" value="Ala_racemase_C"/>
</dbReference>
<gene>
    <name evidence="9" type="primary">alr</name>
    <name evidence="9" type="ORF">GT003_20970</name>
</gene>
<dbReference type="PANTHER" id="PTHR30511">
    <property type="entry name" value="ALANINE RACEMASE"/>
    <property type="match status" value="1"/>
</dbReference>
<comment type="pathway">
    <text evidence="4">Amino-acid biosynthesis; D-alanine biosynthesis; D-alanine from L-alanine: step 1/1.</text>
</comment>
<feature type="active site" description="Proton acceptor; specific for D-alanine" evidence="4">
    <location>
        <position position="36"/>
    </location>
</feature>
<feature type="binding site" evidence="4 6">
    <location>
        <position position="135"/>
    </location>
    <ligand>
        <name>substrate</name>
    </ligand>
</feature>
<evidence type="ECO:0000313" key="9">
    <source>
        <dbReference type="EMBL" id="NBC71473.1"/>
    </source>
</evidence>
<dbReference type="Proteomes" id="UP000558113">
    <property type="component" value="Unassembled WGS sequence"/>
</dbReference>
<feature type="binding site" evidence="4 6">
    <location>
        <position position="310"/>
    </location>
    <ligand>
        <name>substrate</name>
    </ligand>
</feature>
<dbReference type="EC" id="5.1.1.1" evidence="4"/>
<comment type="caution">
    <text evidence="9">The sequence shown here is derived from an EMBL/GenBank/DDBJ whole genome shotgun (WGS) entry which is preliminary data.</text>
</comment>
<keyword evidence="10" id="KW-1185">Reference proteome</keyword>
<evidence type="ECO:0000259" key="8">
    <source>
        <dbReference type="SMART" id="SM01005"/>
    </source>
</evidence>
<dbReference type="InterPro" id="IPR029066">
    <property type="entry name" value="PLP-binding_barrel"/>
</dbReference>
<dbReference type="GO" id="GO:0009252">
    <property type="term" value="P:peptidoglycan biosynthetic process"/>
    <property type="evidence" value="ECO:0007669"/>
    <property type="project" value="TreeGrafter"/>
</dbReference>
<dbReference type="Gene3D" id="2.40.37.10">
    <property type="entry name" value="Lyase, Ornithine Decarboxylase, Chain A, domain 1"/>
    <property type="match status" value="1"/>
</dbReference>
<dbReference type="SUPFAM" id="SSF51419">
    <property type="entry name" value="PLP-binding barrel"/>
    <property type="match status" value="1"/>
</dbReference>
<dbReference type="GO" id="GO:0030632">
    <property type="term" value="P:D-alanine biosynthetic process"/>
    <property type="evidence" value="ECO:0007669"/>
    <property type="project" value="UniProtKB-UniRule"/>
</dbReference>